<dbReference type="PROSITE" id="PS50932">
    <property type="entry name" value="HTH_LACI_2"/>
    <property type="match status" value="1"/>
</dbReference>
<dbReference type="Pfam" id="PF00356">
    <property type="entry name" value="LacI"/>
    <property type="match status" value="1"/>
</dbReference>
<proteinExistence type="predicted"/>
<dbReference type="InterPro" id="IPR028082">
    <property type="entry name" value="Peripla_BP_I"/>
</dbReference>
<dbReference type="Pfam" id="PF13377">
    <property type="entry name" value="Peripla_BP_3"/>
    <property type="match status" value="1"/>
</dbReference>
<dbReference type="Proteomes" id="UP000622552">
    <property type="component" value="Unassembled WGS sequence"/>
</dbReference>
<dbReference type="GO" id="GO:0000976">
    <property type="term" value="F:transcription cis-regulatory region binding"/>
    <property type="evidence" value="ECO:0007669"/>
    <property type="project" value="TreeGrafter"/>
</dbReference>
<dbReference type="EMBL" id="JADOUF010000001">
    <property type="protein sequence ID" value="MBG6139320.1"/>
    <property type="molecule type" value="Genomic_DNA"/>
</dbReference>
<evidence type="ECO:0000259" key="4">
    <source>
        <dbReference type="PROSITE" id="PS50932"/>
    </source>
</evidence>
<dbReference type="SUPFAM" id="SSF47413">
    <property type="entry name" value="lambda repressor-like DNA-binding domains"/>
    <property type="match status" value="1"/>
</dbReference>
<dbReference type="AlphaFoldDB" id="A0A8J7KI83"/>
<sequence>MTRQPTLQDVAQAAGVSIATASRVLNGSASATSRTVGPHLRARVLDAARRLHYTANAQAQALARSSNPLVGLLLHDIADPYFSLIASGVLAVAEEYRMRVVIASTGTDPDVAAAHLAALRGQRAQAAILVGSRTTSDAGEARLAEEVEQFTAADGRAACVGQPGLPAHTLCPDNTGGGAAVGRHFRGRSSVAVVAGPGRLQTVRDRLHGFRSGLGRLEDTLVEADFSRDGGYRAAQAVPADTTAAFVMSDVMATGFCTGLRDRGLRIPQDVWVAGFGDVPSVRDLSPALTTVRLPLVEMGARALTLALGEERPQTIGVPAELVVRGSSGA</sequence>
<dbReference type="InterPro" id="IPR000843">
    <property type="entry name" value="HTH_LacI"/>
</dbReference>
<dbReference type="InterPro" id="IPR046335">
    <property type="entry name" value="LacI/GalR-like_sensor"/>
</dbReference>
<accession>A0A8J7KI83</accession>
<dbReference type="RefSeq" id="WP_197005989.1">
    <property type="nucleotide sequence ID" value="NZ_BONS01000012.1"/>
</dbReference>
<evidence type="ECO:0000256" key="2">
    <source>
        <dbReference type="ARBA" id="ARBA00023125"/>
    </source>
</evidence>
<keyword evidence="3" id="KW-0804">Transcription</keyword>
<protein>
    <submittedName>
        <fullName evidence="5">LacI family transcriptional regulator</fullName>
    </submittedName>
</protein>
<keyword evidence="6" id="KW-1185">Reference proteome</keyword>
<comment type="caution">
    <text evidence="5">The sequence shown here is derived from an EMBL/GenBank/DDBJ whole genome shotgun (WGS) entry which is preliminary data.</text>
</comment>
<feature type="domain" description="HTH lacI-type" evidence="4">
    <location>
        <begin position="5"/>
        <end position="64"/>
    </location>
</feature>
<dbReference type="SMART" id="SM00354">
    <property type="entry name" value="HTH_LACI"/>
    <property type="match status" value="1"/>
</dbReference>
<dbReference type="CDD" id="cd06267">
    <property type="entry name" value="PBP1_LacI_sugar_binding-like"/>
    <property type="match status" value="1"/>
</dbReference>
<evidence type="ECO:0000313" key="6">
    <source>
        <dbReference type="Proteomes" id="UP000622552"/>
    </source>
</evidence>
<organism evidence="5 6">
    <name type="scientific">Longispora fulva</name>
    <dbReference type="NCBI Taxonomy" id="619741"/>
    <lineage>
        <taxon>Bacteria</taxon>
        <taxon>Bacillati</taxon>
        <taxon>Actinomycetota</taxon>
        <taxon>Actinomycetes</taxon>
        <taxon>Micromonosporales</taxon>
        <taxon>Micromonosporaceae</taxon>
        <taxon>Longispora</taxon>
    </lineage>
</organism>
<dbReference type="CDD" id="cd01392">
    <property type="entry name" value="HTH_LacI"/>
    <property type="match status" value="1"/>
</dbReference>
<dbReference type="GO" id="GO:0003700">
    <property type="term" value="F:DNA-binding transcription factor activity"/>
    <property type="evidence" value="ECO:0007669"/>
    <property type="project" value="TreeGrafter"/>
</dbReference>
<dbReference type="PROSITE" id="PS00356">
    <property type="entry name" value="HTH_LACI_1"/>
    <property type="match status" value="1"/>
</dbReference>
<reference evidence="5" key="1">
    <citation type="submission" date="2020-11" db="EMBL/GenBank/DDBJ databases">
        <title>Sequencing the genomes of 1000 actinobacteria strains.</title>
        <authorList>
            <person name="Klenk H.-P."/>
        </authorList>
    </citation>
    <scope>NUCLEOTIDE SEQUENCE</scope>
    <source>
        <strain evidence="5">DSM 45356</strain>
    </source>
</reference>
<evidence type="ECO:0000313" key="5">
    <source>
        <dbReference type="EMBL" id="MBG6139320.1"/>
    </source>
</evidence>
<dbReference type="Gene3D" id="3.40.50.2300">
    <property type="match status" value="2"/>
</dbReference>
<dbReference type="Gene3D" id="1.10.260.40">
    <property type="entry name" value="lambda repressor-like DNA-binding domains"/>
    <property type="match status" value="1"/>
</dbReference>
<evidence type="ECO:0000256" key="1">
    <source>
        <dbReference type="ARBA" id="ARBA00023015"/>
    </source>
</evidence>
<dbReference type="PANTHER" id="PTHR30146:SF153">
    <property type="entry name" value="LACTOSE OPERON REPRESSOR"/>
    <property type="match status" value="1"/>
</dbReference>
<dbReference type="SUPFAM" id="SSF53822">
    <property type="entry name" value="Periplasmic binding protein-like I"/>
    <property type="match status" value="1"/>
</dbReference>
<name>A0A8J7KI83_9ACTN</name>
<evidence type="ECO:0000256" key="3">
    <source>
        <dbReference type="ARBA" id="ARBA00023163"/>
    </source>
</evidence>
<keyword evidence="2" id="KW-0238">DNA-binding</keyword>
<gene>
    <name evidence="5" type="ORF">IW245_005514</name>
</gene>
<dbReference type="InterPro" id="IPR010982">
    <property type="entry name" value="Lambda_DNA-bd_dom_sf"/>
</dbReference>
<dbReference type="PRINTS" id="PR00036">
    <property type="entry name" value="HTHLACI"/>
</dbReference>
<dbReference type="PANTHER" id="PTHR30146">
    <property type="entry name" value="LACI-RELATED TRANSCRIPTIONAL REPRESSOR"/>
    <property type="match status" value="1"/>
</dbReference>
<keyword evidence="1" id="KW-0805">Transcription regulation</keyword>